<keyword evidence="2" id="KW-1185">Reference proteome</keyword>
<gene>
    <name evidence="1" type="ORF">ODALV1_LOCUS26490</name>
</gene>
<sequence length="100" mass="10840">MAFFHDALVLSQVVSFGHDDLSLTGVVVLLDHNNCNWGDDKCSFLLVCDEVVLRIPHLSRRSGTTSEVDQCALSWPPAPIKLAPAPNTIKLAPSPHPPLS</sequence>
<dbReference type="Proteomes" id="UP001642540">
    <property type="component" value="Unassembled WGS sequence"/>
</dbReference>
<evidence type="ECO:0000313" key="2">
    <source>
        <dbReference type="Proteomes" id="UP001642540"/>
    </source>
</evidence>
<proteinExistence type="predicted"/>
<protein>
    <submittedName>
        <fullName evidence="1">Uncharacterized protein</fullName>
    </submittedName>
</protein>
<accession>A0ABP1RVM1</accession>
<comment type="caution">
    <text evidence="1">The sequence shown here is derived from an EMBL/GenBank/DDBJ whole genome shotgun (WGS) entry which is preliminary data.</text>
</comment>
<reference evidence="1 2" key="1">
    <citation type="submission" date="2024-08" db="EMBL/GenBank/DDBJ databases">
        <authorList>
            <person name="Cucini C."/>
            <person name="Frati F."/>
        </authorList>
    </citation>
    <scope>NUCLEOTIDE SEQUENCE [LARGE SCALE GENOMIC DNA]</scope>
</reference>
<evidence type="ECO:0000313" key="1">
    <source>
        <dbReference type="EMBL" id="CAL8136536.1"/>
    </source>
</evidence>
<name>A0ABP1RVM1_9HEXA</name>
<organism evidence="1 2">
    <name type="scientific">Orchesella dallaii</name>
    <dbReference type="NCBI Taxonomy" id="48710"/>
    <lineage>
        <taxon>Eukaryota</taxon>
        <taxon>Metazoa</taxon>
        <taxon>Ecdysozoa</taxon>
        <taxon>Arthropoda</taxon>
        <taxon>Hexapoda</taxon>
        <taxon>Collembola</taxon>
        <taxon>Entomobryomorpha</taxon>
        <taxon>Entomobryoidea</taxon>
        <taxon>Orchesellidae</taxon>
        <taxon>Orchesellinae</taxon>
        <taxon>Orchesella</taxon>
    </lineage>
</organism>
<dbReference type="EMBL" id="CAXLJM020000111">
    <property type="protein sequence ID" value="CAL8136536.1"/>
    <property type="molecule type" value="Genomic_DNA"/>
</dbReference>